<evidence type="ECO:0000313" key="2">
    <source>
        <dbReference type="EMBL" id="PQJ10557.1"/>
    </source>
</evidence>
<keyword evidence="1" id="KW-1133">Transmembrane helix</keyword>
<dbReference type="EMBL" id="PPSL01000003">
    <property type="protein sequence ID" value="PQJ10557.1"/>
    <property type="molecule type" value="Genomic_DNA"/>
</dbReference>
<proteinExistence type="predicted"/>
<reference evidence="2 3" key="1">
    <citation type="submission" date="2018-01" db="EMBL/GenBank/DDBJ databases">
        <title>A novel member of the phylum Bacteroidetes isolated from glacier ice.</title>
        <authorList>
            <person name="Liu Q."/>
            <person name="Xin Y.-H."/>
        </authorList>
    </citation>
    <scope>NUCLEOTIDE SEQUENCE [LARGE SCALE GENOMIC DNA]</scope>
    <source>
        <strain evidence="2 3">RB1R16</strain>
    </source>
</reference>
<evidence type="ECO:0000313" key="3">
    <source>
        <dbReference type="Proteomes" id="UP000239872"/>
    </source>
</evidence>
<organism evidence="2 3">
    <name type="scientific">Flavipsychrobacter stenotrophus</name>
    <dbReference type="NCBI Taxonomy" id="2077091"/>
    <lineage>
        <taxon>Bacteria</taxon>
        <taxon>Pseudomonadati</taxon>
        <taxon>Bacteroidota</taxon>
        <taxon>Chitinophagia</taxon>
        <taxon>Chitinophagales</taxon>
        <taxon>Chitinophagaceae</taxon>
        <taxon>Flavipsychrobacter</taxon>
    </lineage>
</organism>
<keyword evidence="1" id="KW-0812">Transmembrane</keyword>
<comment type="caution">
    <text evidence="2">The sequence shown here is derived from an EMBL/GenBank/DDBJ whole genome shotgun (WGS) entry which is preliminary data.</text>
</comment>
<dbReference type="OrthoDB" id="594989at2"/>
<name>A0A2S7SVA7_9BACT</name>
<feature type="transmembrane region" description="Helical" evidence="1">
    <location>
        <begin position="72"/>
        <end position="94"/>
    </location>
</feature>
<gene>
    <name evidence="2" type="ORF">CJD36_011315</name>
</gene>
<dbReference type="InterPro" id="IPR025635">
    <property type="entry name" value="DUF4293"/>
</dbReference>
<dbReference type="RefSeq" id="WP_105039285.1">
    <property type="nucleotide sequence ID" value="NZ_PPSL01000003.1"/>
</dbReference>
<protein>
    <recommendedName>
        <fullName evidence="4">DUF4293 domain-containing protein</fullName>
    </recommendedName>
</protein>
<dbReference type="Proteomes" id="UP000239872">
    <property type="component" value="Unassembled WGS sequence"/>
</dbReference>
<dbReference type="AlphaFoldDB" id="A0A2S7SVA7"/>
<dbReference type="Pfam" id="PF14126">
    <property type="entry name" value="DUF4293"/>
    <property type="match status" value="1"/>
</dbReference>
<feature type="transmembrane region" description="Helical" evidence="1">
    <location>
        <begin position="106"/>
        <end position="127"/>
    </location>
</feature>
<keyword evidence="1" id="KW-0472">Membrane</keyword>
<evidence type="ECO:0008006" key="4">
    <source>
        <dbReference type="Google" id="ProtNLM"/>
    </source>
</evidence>
<feature type="transmembrane region" description="Helical" evidence="1">
    <location>
        <begin position="46"/>
        <end position="65"/>
    </location>
</feature>
<accession>A0A2S7SVA7</accession>
<sequence>MIQRKQSLFLFIAALLNALLFIVPFYRWHEAGDTVWHELRLNTFFPAFLVAIVITLLPLVAIFMFRKRKQQMAMCGVSLLSITTFLSMMLAKVGNLVPANAIDGTYWIGAALPVVAFIFIILAMAGIRKDDKLVKSMDRLR</sequence>
<keyword evidence="3" id="KW-1185">Reference proteome</keyword>
<evidence type="ECO:0000256" key="1">
    <source>
        <dbReference type="SAM" id="Phobius"/>
    </source>
</evidence>
<feature type="transmembrane region" description="Helical" evidence="1">
    <location>
        <begin position="7"/>
        <end position="26"/>
    </location>
</feature>